<proteinExistence type="inferred from homology"/>
<comment type="similarity">
    <text evidence="1 3">Belongs to the UDP-glycosyltransferase family.</text>
</comment>
<name>A0A835CW95_TETSI</name>
<dbReference type="InterPro" id="IPR050481">
    <property type="entry name" value="UDP-glycosyltransf_plant"/>
</dbReference>
<dbReference type="GO" id="GO:0035251">
    <property type="term" value="F:UDP-glucosyltransferase activity"/>
    <property type="evidence" value="ECO:0007669"/>
    <property type="project" value="InterPro"/>
</dbReference>
<keyword evidence="2 3" id="KW-0808">Transferase</keyword>
<dbReference type="AlphaFoldDB" id="A0A835CW95"/>
<dbReference type="FunFam" id="3.40.50.2000:FF:000095">
    <property type="entry name" value="Glycosyltransferase"/>
    <property type="match status" value="1"/>
</dbReference>
<dbReference type="OMA" id="MAMGHLI"/>
<evidence type="ECO:0000256" key="2">
    <source>
        <dbReference type="ARBA" id="ARBA00022679"/>
    </source>
</evidence>
<dbReference type="InterPro" id="IPR035595">
    <property type="entry name" value="UDP_glycos_trans_CS"/>
</dbReference>
<dbReference type="SUPFAM" id="SSF53756">
    <property type="entry name" value="UDP-Glycosyltransferase/glycogen phosphorylase"/>
    <property type="match status" value="1"/>
</dbReference>
<dbReference type="Proteomes" id="UP000655225">
    <property type="component" value="Unassembled WGS sequence"/>
</dbReference>
<dbReference type="CDD" id="cd03784">
    <property type="entry name" value="GT1_Gtf-like"/>
    <property type="match status" value="1"/>
</dbReference>
<evidence type="ECO:0000313" key="5">
    <source>
        <dbReference type="EMBL" id="KAF8364738.1"/>
    </source>
</evidence>
<dbReference type="PANTHER" id="PTHR48048">
    <property type="entry name" value="GLYCOSYLTRANSFERASE"/>
    <property type="match status" value="1"/>
</dbReference>
<dbReference type="Gene3D" id="3.40.50.2000">
    <property type="entry name" value="Glycogen Phosphorylase B"/>
    <property type="match status" value="2"/>
</dbReference>
<gene>
    <name evidence="5" type="ORF">HHK36_033286</name>
</gene>
<dbReference type="FunFam" id="3.40.50.2000:FF:000020">
    <property type="entry name" value="Glycosyltransferase"/>
    <property type="match status" value="1"/>
</dbReference>
<evidence type="ECO:0000256" key="4">
    <source>
        <dbReference type="RuleBase" id="RU362057"/>
    </source>
</evidence>
<dbReference type="PANTHER" id="PTHR48048:SF20">
    <property type="entry name" value="GLYCOSYLTRANSFERASE"/>
    <property type="match status" value="1"/>
</dbReference>
<protein>
    <recommendedName>
        <fullName evidence="4">Glycosyltransferase</fullName>
        <ecNumber evidence="4">2.4.1.-</ecNumber>
    </recommendedName>
</protein>
<dbReference type="EC" id="2.4.1.-" evidence="4"/>
<organism evidence="5 6">
    <name type="scientific">Tetracentron sinense</name>
    <name type="common">Spur-leaf</name>
    <dbReference type="NCBI Taxonomy" id="13715"/>
    <lineage>
        <taxon>Eukaryota</taxon>
        <taxon>Viridiplantae</taxon>
        <taxon>Streptophyta</taxon>
        <taxon>Embryophyta</taxon>
        <taxon>Tracheophyta</taxon>
        <taxon>Spermatophyta</taxon>
        <taxon>Magnoliopsida</taxon>
        <taxon>Trochodendrales</taxon>
        <taxon>Trochodendraceae</taxon>
        <taxon>Tetracentron</taxon>
    </lineage>
</organism>
<dbReference type="Pfam" id="PF00201">
    <property type="entry name" value="UDPGT"/>
    <property type="match status" value="1"/>
</dbReference>
<reference evidence="5 6" key="1">
    <citation type="submission" date="2020-04" db="EMBL/GenBank/DDBJ databases">
        <title>Plant Genome Project.</title>
        <authorList>
            <person name="Zhang R.-G."/>
        </authorList>
    </citation>
    <scope>NUCLEOTIDE SEQUENCE [LARGE SCALE GENOMIC DNA]</scope>
    <source>
        <strain evidence="5">YNK0</strain>
        <tissue evidence="5">Leaf</tissue>
    </source>
</reference>
<evidence type="ECO:0000256" key="3">
    <source>
        <dbReference type="RuleBase" id="RU003718"/>
    </source>
</evidence>
<keyword evidence="3" id="KW-0328">Glycosyltransferase</keyword>
<accession>A0A835CW95</accession>
<dbReference type="PROSITE" id="PS00375">
    <property type="entry name" value="UDPGT"/>
    <property type="match status" value="1"/>
</dbReference>
<evidence type="ECO:0000256" key="1">
    <source>
        <dbReference type="ARBA" id="ARBA00009995"/>
    </source>
</evidence>
<dbReference type="OrthoDB" id="5835829at2759"/>
<comment type="caution">
    <text evidence="5">The sequence shown here is derived from an EMBL/GenBank/DDBJ whole genome shotgun (WGS) entry which is preliminary data.</text>
</comment>
<dbReference type="InterPro" id="IPR002213">
    <property type="entry name" value="UDP_glucos_trans"/>
</dbReference>
<evidence type="ECO:0000313" key="6">
    <source>
        <dbReference type="Proteomes" id="UP000655225"/>
    </source>
</evidence>
<dbReference type="EMBL" id="JABCRI010001317">
    <property type="protein sequence ID" value="KAF8364738.1"/>
    <property type="molecule type" value="Genomic_DNA"/>
</dbReference>
<sequence>MKESVVLYPAPGTGHVISMVELGKLILNHHNHQFLVTVLLTTGHFDNPVTTSYISHISQTNPSITFHHFPSISVCLDTSPHRSGPAIAFEFIRLNDPNVRHALQSISQTSTIRALVIDFFCTSALQIASDLSIPTYYFCTSGAAVFAAFLYLPTIHNQTTKSFKDLTTTLLHFPGLPPIRASHMPRPLLDRNDRAYHDMLYFASHLPKSKGLIMNTFEALEPRAIKAIAEGICVPDAPTPPIYYVGPLMADSDNRTGEGGDGGASNCLSWLDAQPSRSVVFLCFGSWGAFSAAQLKEIANGLEKSGHRFLWVVRNPPTGGNSNLFSAAEDSDLDALLPEGFLDRTQGRGLVISSWAPQVAVLSRESVGGFVTHCGWNSVLEAVCAGVPMVAWPLYAEQHMNKAVLVEDMKLAIPMEQSDENGFVSATEIKKRVKELMDSEEGRALRRRSQEMRESAMAAWSEFGSSMTALTELAQSWKRG</sequence>
<keyword evidence="6" id="KW-1185">Reference proteome</keyword>